<keyword evidence="1" id="KW-1133">Transmembrane helix</keyword>
<dbReference type="Proteomes" id="UP000301475">
    <property type="component" value="Chromosome"/>
</dbReference>
<reference evidence="2 3" key="1">
    <citation type="submission" date="2019-04" db="EMBL/GenBank/DDBJ databases">
        <authorList>
            <person name="Embree M."/>
            <person name="Gaffney J.R."/>
        </authorList>
    </citation>
    <scope>NUCLEOTIDE SEQUENCE [LARGE SCALE GENOMIC DNA]</scope>
    <source>
        <strain evidence="2 3">JE7A12</strain>
    </source>
</reference>
<evidence type="ECO:0008006" key="4">
    <source>
        <dbReference type="Google" id="ProtNLM"/>
    </source>
</evidence>
<dbReference type="KEGG" id="ruj:E5Z56_01680"/>
<name>A0A4P8XT66_9FIRM</name>
<dbReference type="AlphaFoldDB" id="A0A4P8XT66"/>
<organism evidence="2 3">
    <name type="scientific">Ruminococcus bovis</name>
    <dbReference type="NCBI Taxonomy" id="2564099"/>
    <lineage>
        <taxon>Bacteria</taxon>
        <taxon>Bacillati</taxon>
        <taxon>Bacillota</taxon>
        <taxon>Clostridia</taxon>
        <taxon>Eubacteriales</taxon>
        <taxon>Oscillospiraceae</taxon>
        <taxon>Ruminococcus</taxon>
    </lineage>
</organism>
<feature type="transmembrane region" description="Helical" evidence="1">
    <location>
        <begin position="59"/>
        <end position="82"/>
    </location>
</feature>
<evidence type="ECO:0000313" key="2">
    <source>
        <dbReference type="EMBL" id="QCT06156.1"/>
    </source>
</evidence>
<keyword evidence="1" id="KW-0812">Transmembrane</keyword>
<gene>
    <name evidence="2" type="ORF">E5Z56_01680</name>
</gene>
<evidence type="ECO:0000313" key="3">
    <source>
        <dbReference type="Proteomes" id="UP000301475"/>
    </source>
</evidence>
<dbReference type="RefSeq" id="WP_138156248.1">
    <property type="nucleotide sequence ID" value="NZ_CP039381.1"/>
</dbReference>
<keyword evidence="3" id="KW-1185">Reference proteome</keyword>
<keyword evidence="1" id="KW-0472">Membrane</keyword>
<sequence length="93" mass="10789">MNNKLIIDNFQNDFTKIHTKMNKGIAILFMVYYHLFVLHNNLDVTYLSLPDLVVPNIHYYLANFGKICVCIYCFLSGIGAFYSQQNAKNFTNV</sequence>
<protein>
    <recommendedName>
        <fullName evidence="4">Acyltransferase 3 domain-containing protein</fullName>
    </recommendedName>
</protein>
<feature type="transmembrane region" description="Helical" evidence="1">
    <location>
        <begin position="21"/>
        <end position="39"/>
    </location>
</feature>
<dbReference type="EMBL" id="CP039381">
    <property type="protein sequence ID" value="QCT06156.1"/>
    <property type="molecule type" value="Genomic_DNA"/>
</dbReference>
<proteinExistence type="predicted"/>
<accession>A0A4P8XT66</accession>
<dbReference type="OrthoDB" id="9807022at2"/>
<evidence type="ECO:0000256" key="1">
    <source>
        <dbReference type="SAM" id="Phobius"/>
    </source>
</evidence>